<keyword evidence="2 4" id="KW-0472">Membrane</keyword>
<keyword evidence="4" id="KW-0812">Transmembrane</keyword>
<dbReference type="AlphaFoldDB" id="A0AAJ1S8M4"/>
<dbReference type="PANTHER" id="PTHR37042">
    <property type="entry name" value="OUTER MEMBRANE PROTEIN RV1973"/>
    <property type="match status" value="1"/>
</dbReference>
<protein>
    <recommendedName>
        <fullName evidence="7">Mce-associated membrane protein</fullName>
    </recommendedName>
</protein>
<feature type="compositionally biased region" description="Acidic residues" evidence="3">
    <location>
        <begin position="1"/>
        <end position="15"/>
    </location>
</feature>
<dbReference type="GO" id="GO:0016020">
    <property type="term" value="C:membrane"/>
    <property type="evidence" value="ECO:0007669"/>
    <property type="project" value="UniProtKB-SubCell"/>
</dbReference>
<dbReference type="Proteomes" id="UP001229081">
    <property type="component" value="Unassembled WGS sequence"/>
</dbReference>
<feature type="compositionally biased region" description="Low complexity" evidence="3">
    <location>
        <begin position="25"/>
        <end position="48"/>
    </location>
</feature>
<dbReference type="PANTHER" id="PTHR37042:SF4">
    <property type="entry name" value="OUTER MEMBRANE PROTEIN RV1973"/>
    <property type="match status" value="1"/>
</dbReference>
<evidence type="ECO:0000256" key="1">
    <source>
        <dbReference type="ARBA" id="ARBA00004370"/>
    </source>
</evidence>
<dbReference type="RefSeq" id="WP_205879537.1">
    <property type="nucleotide sequence ID" value="NZ_JAUFSA010000001.1"/>
</dbReference>
<feature type="region of interest" description="Disordered" evidence="3">
    <location>
        <begin position="208"/>
        <end position="235"/>
    </location>
</feature>
<evidence type="ECO:0000313" key="6">
    <source>
        <dbReference type="Proteomes" id="UP001229081"/>
    </source>
</evidence>
<evidence type="ECO:0000256" key="3">
    <source>
        <dbReference type="SAM" id="MobiDB-lite"/>
    </source>
</evidence>
<evidence type="ECO:0000256" key="2">
    <source>
        <dbReference type="ARBA" id="ARBA00023136"/>
    </source>
</evidence>
<name>A0AAJ1S8M4_9MYCO</name>
<organism evidence="5 6">
    <name type="scientific">Mycobacterium paragordonae</name>
    <dbReference type="NCBI Taxonomy" id="1389713"/>
    <lineage>
        <taxon>Bacteria</taxon>
        <taxon>Bacillati</taxon>
        <taxon>Actinomycetota</taxon>
        <taxon>Actinomycetes</taxon>
        <taxon>Mycobacteriales</taxon>
        <taxon>Mycobacteriaceae</taxon>
        <taxon>Mycobacterium</taxon>
    </lineage>
</organism>
<proteinExistence type="predicted"/>
<reference evidence="5" key="1">
    <citation type="submission" date="2023-06" db="EMBL/GenBank/DDBJ databases">
        <title>Identification of two novel mycobacterium reveal diversities and complexities of Mycobacterium gordonae clade.</title>
        <authorList>
            <person name="Matsumoto Y."/>
            <person name="Nakamura S."/>
            <person name="Motooka D."/>
            <person name="Fukushima K."/>
        </authorList>
    </citation>
    <scope>NUCLEOTIDE SEQUENCE</scope>
    <source>
        <strain evidence="5">TY812</strain>
    </source>
</reference>
<feature type="compositionally biased region" description="Pro residues" evidence="3">
    <location>
        <begin position="226"/>
        <end position="235"/>
    </location>
</feature>
<comment type="subcellular location">
    <subcellularLocation>
        <location evidence="1">Membrane</location>
    </subcellularLocation>
</comment>
<evidence type="ECO:0008006" key="7">
    <source>
        <dbReference type="Google" id="ProtNLM"/>
    </source>
</evidence>
<dbReference type="EMBL" id="JAUFSA010000001">
    <property type="protein sequence ID" value="MDP7738427.1"/>
    <property type="molecule type" value="Genomic_DNA"/>
</dbReference>
<feature type="transmembrane region" description="Helical" evidence="4">
    <location>
        <begin position="57"/>
        <end position="74"/>
    </location>
</feature>
<feature type="region of interest" description="Disordered" evidence="3">
    <location>
        <begin position="1"/>
        <end position="48"/>
    </location>
</feature>
<evidence type="ECO:0000313" key="5">
    <source>
        <dbReference type="EMBL" id="MDP7738427.1"/>
    </source>
</evidence>
<gene>
    <name evidence="5" type="ORF">QXL92_27220</name>
</gene>
<evidence type="ECO:0000256" key="4">
    <source>
        <dbReference type="SAM" id="Phobius"/>
    </source>
</evidence>
<comment type="caution">
    <text evidence="5">The sequence shown here is derived from an EMBL/GenBank/DDBJ whole genome shotgun (WGS) entry which is preliminary data.</text>
</comment>
<sequence length="235" mass="25100">MSDTLIDEAEMVDEVAEAREGSESTEPAETAEPAETTETTETAAETAPNRLRGKRSWVVVLALLAVVAGGWFGFDKYRTVTGELAAVRRADSDRDAAAKLAKDYALKSLTYTFEDPDAFFRSVEEGVSQTLKDKYVNATELLKGIMMQAQVTSSGEVLATDAVAQPGQVYQVVVSAAQTTRNLQNPKSRVSLILLQVTVNKVGSGWQVSDIGPKTGTHTSADPIGPLDPGPPPGR</sequence>
<keyword evidence="4" id="KW-1133">Transmembrane helix</keyword>
<accession>A0AAJ1S8M4</accession>